<dbReference type="PROSITE" id="PS50262">
    <property type="entry name" value="G_PROTEIN_RECEP_F1_2"/>
    <property type="match status" value="1"/>
</dbReference>
<feature type="domain" description="G-protein coupled receptors family 1 profile" evidence="10">
    <location>
        <begin position="48"/>
        <end position="318"/>
    </location>
</feature>
<dbReference type="PANTHER" id="PTHR24228:SF59">
    <property type="entry name" value="NEUROPEPTIDE RECEPTOR 15"/>
    <property type="match status" value="1"/>
</dbReference>
<evidence type="ECO:0000256" key="3">
    <source>
        <dbReference type="ARBA" id="ARBA00022692"/>
    </source>
</evidence>
<protein>
    <recommendedName>
        <fullName evidence="10">G-protein coupled receptors family 1 profile domain-containing protein</fullName>
    </recommendedName>
</protein>
<evidence type="ECO:0000256" key="7">
    <source>
        <dbReference type="ARBA" id="ARBA00023170"/>
    </source>
</evidence>
<evidence type="ECO:0000256" key="8">
    <source>
        <dbReference type="ARBA" id="ARBA00023224"/>
    </source>
</evidence>
<dbReference type="SUPFAM" id="SSF81321">
    <property type="entry name" value="Family A G protein-coupled receptor-like"/>
    <property type="match status" value="1"/>
</dbReference>
<dbReference type="EMBL" id="MTYJ01000061">
    <property type="protein sequence ID" value="OQV17404.1"/>
    <property type="molecule type" value="Genomic_DNA"/>
</dbReference>
<keyword evidence="5" id="KW-0297">G-protein coupled receptor</keyword>
<evidence type="ECO:0000313" key="12">
    <source>
        <dbReference type="Proteomes" id="UP000192578"/>
    </source>
</evidence>
<evidence type="ECO:0000256" key="9">
    <source>
        <dbReference type="SAM" id="Phobius"/>
    </source>
</evidence>
<gene>
    <name evidence="11" type="ORF">BV898_08507</name>
</gene>
<evidence type="ECO:0000256" key="5">
    <source>
        <dbReference type="ARBA" id="ARBA00023040"/>
    </source>
</evidence>
<keyword evidence="8" id="KW-0807">Transducer</keyword>
<evidence type="ECO:0000259" key="10">
    <source>
        <dbReference type="PROSITE" id="PS50262"/>
    </source>
</evidence>
<proteinExistence type="predicted"/>
<dbReference type="AlphaFoldDB" id="A0A1W0WQD0"/>
<evidence type="ECO:0000256" key="4">
    <source>
        <dbReference type="ARBA" id="ARBA00022989"/>
    </source>
</evidence>
<feature type="transmembrane region" description="Helical" evidence="9">
    <location>
        <begin position="311"/>
        <end position="329"/>
    </location>
</feature>
<comment type="subcellular location">
    <subcellularLocation>
        <location evidence="1">Cell membrane</location>
        <topology evidence="1">Multi-pass membrane protein</topology>
    </subcellularLocation>
</comment>
<dbReference type="GO" id="GO:0004930">
    <property type="term" value="F:G protein-coupled receptor activity"/>
    <property type="evidence" value="ECO:0007669"/>
    <property type="project" value="UniProtKB-KW"/>
</dbReference>
<feature type="transmembrane region" description="Helical" evidence="9">
    <location>
        <begin position="108"/>
        <end position="129"/>
    </location>
</feature>
<feature type="transmembrane region" description="Helical" evidence="9">
    <location>
        <begin position="201"/>
        <end position="228"/>
    </location>
</feature>
<dbReference type="CDD" id="cd00637">
    <property type="entry name" value="7tm_classA_rhodopsin-like"/>
    <property type="match status" value="1"/>
</dbReference>
<dbReference type="Gene3D" id="1.20.1070.10">
    <property type="entry name" value="Rhodopsin 7-helix transmembrane proteins"/>
    <property type="match status" value="1"/>
</dbReference>
<evidence type="ECO:0000256" key="6">
    <source>
        <dbReference type="ARBA" id="ARBA00023136"/>
    </source>
</evidence>
<feature type="transmembrane region" description="Helical" evidence="9">
    <location>
        <begin position="270"/>
        <end position="291"/>
    </location>
</feature>
<feature type="transmembrane region" description="Helical" evidence="9">
    <location>
        <begin position="35"/>
        <end position="55"/>
    </location>
</feature>
<dbReference type="InterPro" id="IPR017452">
    <property type="entry name" value="GPCR_Rhodpsn_7TM"/>
</dbReference>
<keyword evidence="4 9" id="KW-1133">Transmembrane helix</keyword>
<comment type="caution">
    <text evidence="11">The sequence shown here is derived from an EMBL/GenBank/DDBJ whole genome shotgun (WGS) entry which is preliminary data.</text>
</comment>
<organism evidence="11 12">
    <name type="scientific">Hypsibius exemplaris</name>
    <name type="common">Freshwater tardigrade</name>
    <dbReference type="NCBI Taxonomy" id="2072580"/>
    <lineage>
        <taxon>Eukaryota</taxon>
        <taxon>Metazoa</taxon>
        <taxon>Ecdysozoa</taxon>
        <taxon>Tardigrada</taxon>
        <taxon>Eutardigrada</taxon>
        <taxon>Parachela</taxon>
        <taxon>Hypsibioidea</taxon>
        <taxon>Hypsibiidae</taxon>
        <taxon>Hypsibius</taxon>
    </lineage>
</organism>
<dbReference type="GO" id="GO:0005886">
    <property type="term" value="C:plasma membrane"/>
    <property type="evidence" value="ECO:0007669"/>
    <property type="project" value="UniProtKB-SubCell"/>
</dbReference>
<keyword evidence="7" id="KW-0675">Receptor</keyword>
<feature type="transmembrane region" description="Helical" evidence="9">
    <location>
        <begin position="67"/>
        <end position="88"/>
    </location>
</feature>
<evidence type="ECO:0000256" key="1">
    <source>
        <dbReference type="ARBA" id="ARBA00004651"/>
    </source>
</evidence>
<keyword evidence="12" id="KW-1185">Reference proteome</keyword>
<feature type="transmembrane region" description="Helical" evidence="9">
    <location>
        <begin position="150"/>
        <end position="172"/>
    </location>
</feature>
<accession>A0A1W0WQD0</accession>
<reference evidence="12" key="1">
    <citation type="submission" date="2017-01" db="EMBL/GenBank/DDBJ databases">
        <title>Comparative genomics of anhydrobiosis in the tardigrade Hypsibius dujardini.</title>
        <authorList>
            <person name="Yoshida Y."/>
            <person name="Koutsovoulos G."/>
            <person name="Laetsch D."/>
            <person name="Stevens L."/>
            <person name="Kumar S."/>
            <person name="Horikawa D."/>
            <person name="Ishino K."/>
            <person name="Komine S."/>
            <person name="Tomita M."/>
            <person name="Blaxter M."/>
            <person name="Arakawa K."/>
        </authorList>
    </citation>
    <scope>NUCLEOTIDE SEQUENCE [LARGE SCALE GENOMIC DNA]</scope>
    <source>
        <strain evidence="12">Z151</strain>
    </source>
</reference>
<keyword evidence="2" id="KW-1003">Cell membrane</keyword>
<sequence length="355" mass="38848">MPNLTNSNGSSGSAINSSTSVSAFELPSRTYVNGWLALSTVCTLMGSGCLLLLMATSFRRTRLHSGANVLVINLMVMELFICGISTPIQLITTYAGLTRGHIHIDCHLWMYCQISLVWAENWAATVLAVNRLFALALPHQYKALTSKPGLVTMVILPWLIGLGGNLPTFFGIGGNFILRLTPFETCTLGINPSGTSAGYGVAWVTLGTFLPMALIGGIYIFLGGGWIVRHVLLNRKKNHVFPGQNGQAKPTGTPNKARQIALAKMLVGSYIWHCLCFLPPPILISSFPWLAMRHPLLVQLWLNKTVNICGYMISPFIFLALSTDYQTGLKDLIRIRPHRTDHASRRVPTVTSSVL</sequence>
<dbReference type="OrthoDB" id="10042731at2759"/>
<dbReference type="Proteomes" id="UP000192578">
    <property type="component" value="Unassembled WGS sequence"/>
</dbReference>
<evidence type="ECO:0000256" key="2">
    <source>
        <dbReference type="ARBA" id="ARBA00022475"/>
    </source>
</evidence>
<dbReference type="Pfam" id="PF00001">
    <property type="entry name" value="7tm_1"/>
    <property type="match status" value="1"/>
</dbReference>
<dbReference type="InterPro" id="IPR000276">
    <property type="entry name" value="GPCR_Rhodpsn"/>
</dbReference>
<keyword evidence="6 9" id="KW-0472">Membrane</keyword>
<name>A0A1W0WQD0_HYPEX</name>
<keyword evidence="3 9" id="KW-0812">Transmembrane</keyword>
<dbReference type="PANTHER" id="PTHR24228">
    <property type="entry name" value="B2 BRADYKININ RECEPTOR/ANGIOTENSIN II RECEPTOR"/>
    <property type="match status" value="1"/>
</dbReference>
<evidence type="ECO:0000313" key="11">
    <source>
        <dbReference type="EMBL" id="OQV17404.1"/>
    </source>
</evidence>